<dbReference type="Gene3D" id="3.30.390.30">
    <property type="match status" value="1"/>
</dbReference>
<evidence type="ECO:0000256" key="7">
    <source>
        <dbReference type="ARBA" id="ARBA00022827"/>
    </source>
</evidence>
<dbReference type="InterPro" id="IPR023753">
    <property type="entry name" value="FAD/NAD-binding_dom"/>
</dbReference>
<reference evidence="19" key="2">
    <citation type="submission" date="2014-07" db="EMBL/GenBank/DDBJ databases">
        <authorList>
            <person name="Hull J."/>
        </authorList>
    </citation>
    <scope>NUCLEOTIDE SEQUENCE</scope>
</reference>
<comment type="function">
    <text evidence="2">Has a glutathione-disulfide oxidoreductase activity in the presence of NADPH and glutathione reductase. Reduces low molecular weight disulfides and proteins.</text>
</comment>
<dbReference type="FunFam" id="3.30.390.30:FF:000004">
    <property type="entry name" value="Thioredoxin reductase 1, cytoplasmic"/>
    <property type="match status" value="1"/>
</dbReference>
<evidence type="ECO:0000256" key="9">
    <source>
        <dbReference type="ARBA" id="ARBA00022982"/>
    </source>
</evidence>
<dbReference type="GO" id="GO:0050660">
    <property type="term" value="F:flavin adenine dinucleotide binding"/>
    <property type="evidence" value="ECO:0007669"/>
    <property type="project" value="InterPro"/>
</dbReference>
<evidence type="ECO:0000256" key="6">
    <source>
        <dbReference type="ARBA" id="ARBA00022630"/>
    </source>
</evidence>
<protein>
    <recommendedName>
        <fullName evidence="4">thioredoxin-disulfide reductase (NADPH)</fullName>
        <ecNumber evidence="4">1.8.1.9</ecNumber>
    </recommendedName>
</protein>
<dbReference type="InterPro" id="IPR011899">
    <property type="entry name" value="Glutaredoxin_euk/vir"/>
</dbReference>
<dbReference type="InterPro" id="IPR016156">
    <property type="entry name" value="FAD/NAD-linked_Rdtase_dimer_sf"/>
</dbReference>
<evidence type="ECO:0000256" key="14">
    <source>
        <dbReference type="ARBA" id="ARBA00054062"/>
    </source>
</evidence>
<dbReference type="InterPro" id="IPR012999">
    <property type="entry name" value="Pyr_OxRdtase_I_AS"/>
</dbReference>
<keyword evidence="10 15" id="KW-0560">Oxidoreductase</keyword>
<feature type="domain" description="Glutaredoxin" evidence="16">
    <location>
        <begin position="260"/>
        <end position="322"/>
    </location>
</feature>
<dbReference type="EMBL" id="GBHO01032104">
    <property type="protein sequence ID" value="JAG11500.1"/>
    <property type="molecule type" value="Transcribed_RNA"/>
</dbReference>
<sequence>IIEYPRPDYDDQYRTMSTMTYDSGGNQSGGGSLGEQITNFISSSGIAVFSKSWCPYCKKAKDLLDKYGTPYKVWELDLEANGDLVQAKLLEISGQKTVPNIYINKKHIGGFSDLKSLDDAGALKALVVKEESNYLNPGEQVTTFINSNAIALFSKSWCPYCKKAKELLDRYGTAYKVWEIDLEGDESSIQRSLSEMSGQKTVPNIFINGNHIGGFSDLSALHEDGRLKELINVGRSSDSSNTDSKIFVNRIEEFVKGNQIAIFSKSWCPWCSKAKALLAAQGNHFQAWELDLDDDGVKIQAKLHEISGQNTVPNIFINGEHIGGFSDLSHYDTAGLLDELLAKQDLDFEYDLIVIGGGSGGISAAKEAAAAKKKVALCDFVTPSPRGTVWGLGGTCVNVGCIPKKLMHRAAIIRQDMKDAIDFGWKLPGDILDITHDWGTMCTNIQTYISSLNDQYIQQLQANNVTFYNAKASLLDKHTVRMVDRKGLPREVKAKNIIIAVGGRPSHLDLPNAKELCITSDDIFSLKHPPGKTLVIGASYIALECAGFLKGLGYDVTVMVRSILLRGFDQECATKIEKYMTDYGVKFLKECVPTSVEKYTEEDGKSLTWVKGQFNSGDHFEGMFDTVLVAVGRTALTKELNLDSVGIEVNPRNQKIVVNEKDQTSVKNVFAVGDVIERPELTPVAILAGKLLAKRLYKSGTELMDYKNIATTVFTPLEYGCIGLNEEEAIAQHGKENIEVYHSTFTPLESSLRSWGTEDTNNAFAKLICVKEQKEEYVIGLHILSPNAGEITQGFALGVRLRLTKAQFDGLVGIHPTVAEVFTTLKVTKSSGEESTAKGC</sequence>
<dbReference type="NCBIfam" id="TIGR02180">
    <property type="entry name" value="GRX_euk"/>
    <property type="match status" value="2"/>
</dbReference>
<dbReference type="CDD" id="cd03419">
    <property type="entry name" value="GRX_GRXh_1_2_like"/>
    <property type="match status" value="3"/>
</dbReference>
<dbReference type="SUPFAM" id="SSF55424">
    <property type="entry name" value="FAD/NAD-linked reductases, dimerisation (C-terminal) domain"/>
    <property type="match status" value="1"/>
</dbReference>
<dbReference type="GO" id="GO:0005829">
    <property type="term" value="C:cytosol"/>
    <property type="evidence" value="ECO:0007669"/>
    <property type="project" value="TreeGrafter"/>
</dbReference>
<dbReference type="Pfam" id="PF02852">
    <property type="entry name" value="Pyr_redox_dim"/>
    <property type="match status" value="1"/>
</dbReference>
<feature type="domain" description="FAD/NAD(P)-binding" evidence="18">
    <location>
        <begin position="350"/>
        <end position="689"/>
    </location>
</feature>
<feature type="domain" description="Pyridine nucleotide-disulphide oxidoreductase dimerisation" evidence="17">
    <location>
        <begin position="709"/>
        <end position="824"/>
    </location>
</feature>
<feature type="domain" description="Glutaredoxin" evidence="16">
    <location>
        <begin position="150"/>
        <end position="212"/>
    </location>
</feature>
<evidence type="ECO:0000256" key="1">
    <source>
        <dbReference type="ARBA" id="ARBA00001974"/>
    </source>
</evidence>
<dbReference type="Gene3D" id="3.40.30.10">
    <property type="entry name" value="Glutaredoxin"/>
    <property type="match status" value="3"/>
</dbReference>
<comment type="similarity">
    <text evidence="3 15">Belongs to the class-I pyridine nucleotide-disulfide oxidoreductase family.</text>
</comment>
<dbReference type="PANTHER" id="PTHR42737:SF2">
    <property type="entry name" value="GLUTATHIONE REDUCTASE"/>
    <property type="match status" value="1"/>
</dbReference>
<evidence type="ECO:0000313" key="19">
    <source>
        <dbReference type="EMBL" id="JAG11500.1"/>
    </source>
</evidence>
<evidence type="ECO:0000256" key="12">
    <source>
        <dbReference type="ARBA" id="ARBA00023284"/>
    </source>
</evidence>
<dbReference type="Gene3D" id="3.50.50.60">
    <property type="entry name" value="FAD/NAD(P)-binding domain"/>
    <property type="match status" value="2"/>
</dbReference>
<proteinExistence type="inferred from homology"/>
<evidence type="ECO:0000256" key="13">
    <source>
        <dbReference type="ARBA" id="ARBA00048132"/>
    </source>
</evidence>
<evidence type="ECO:0000256" key="10">
    <source>
        <dbReference type="ARBA" id="ARBA00023002"/>
    </source>
</evidence>
<accession>A0A0A9X311</accession>
<evidence type="ECO:0000259" key="16">
    <source>
        <dbReference type="Pfam" id="PF00462"/>
    </source>
</evidence>
<evidence type="ECO:0000256" key="2">
    <source>
        <dbReference type="ARBA" id="ARBA00002549"/>
    </source>
</evidence>
<dbReference type="InterPro" id="IPR046952">
    <property type="entry name" value="GSHR/TRXR-like"/>
</dbReference>
<keyword evidence="5" id="KW-0813">Transport</keyword>
<evidence type="ECO:0000256" key="3">
    <source>
        <dbReference type="ARBA" id="ARBA00007532"/>
    </source>
</evidence>
<feature type="domain" description="Glutaredoxin" evidence="16">
    <location>
        <begin position="46"/>
        <end position="108"/>
    </location>
</feature>
<evidence type="ECO:0000256" key="8">
    <source>
        <dbReference type="ARBA" id="ARBA00022857"/>
    </source>
</evidence>
<dbReference type="SUPFAM" id="SSF51905">
    <property type="entry name" value="FAD/NAD(P)-binding domain"/>
    <property type="match status" value="1"/>
</dbReference>
<dbReference type="GO" id="GO:0034599">
    <property type="term" value="P:cellular response to oxidative stress"/>
    <property type="evidence" value="ECO:0007669"/>
    <property type="project" value="TreeGrafter"/>
</dbReference>
<dbReference type="Pfam" id="PF00462">
    <property type="entry name" value="Glutaredoxin"/>
    <property type="match status" value="3"/>
</dbReference>
<dbReference type="SUPFAM" id="SSF52833">
    <property type="entry name" value="Thioredoxin-like"/>
    <property type="match status" value="3"/>
</dbReference>
<dbReference type="EC" id="1.8.1.9" evidence="4"/>
<dbReference type="InterPro" id="IPR004099">
    <property type="entry name" value="Pyr_nucl-diS_OxRdtase_dimer"/>
</dbReference>
<name>A0A0A9X311_LYGHE</name>
<keyword evidence="7 15" id="KW-0274">FAD</keyword>
<dbReference type="InterPro" id="IPR011767">
    <property type="entry name" value="GLR_AS"/>
</dbReference>
<dbReference type="InterPro" id="IPR036188">
    <property type="entry name" value="FAD/NAD-bd_sf"/>
</dbReference>
<evidence type="ECO:0000256" key="4">
    <source>
        <dbReference type="ARBA" id="ARBA00012610"/>
    </source>
</evidence>
<evidence type="ECO:0000256" key="11">
    <source>
        <dbReference type="ARBA" id="ARBA00023157"/>
    </source>
</evidence>
<dbReference type="GO" id="GO:0004362">
    <property type="term" value="F:glutathione-disulfide reductase (NADPH) activity"/>
    <property type="evidence" value="ECO:0007669"/>
    <property type="project" value="TreeGrafter"/>
</dbReference>
<dbReference type="GO" id="GO:0045454">
    <property type="term" value="P:cell redox homeostasis"/>
    <property type="evidence" value="ECO:0007669"/>
    <property type="project" value="InterPro"/>
</dbReference>
<feature type="non-terminal residue" evidence="19">
    <location>
        <position position="1"/>
    </location>
</feature>
<evidence type="ECO:0000259" key="18">
    <source>
        <dbReference type="Pfam" id="PF07992"/>
    </source>
</evidence>
<dbReference type="InterPro" id="IPR006338">
    <property type="entry name" value="Thioredoxin/glutathione_Rdtase"/>
</dbReference>
<evidence type="ECO:0000256" key="5">
    <source>
        <dbReference type="ARBA" id="ARBA00022448"/>
    </source>
</evidence>
<dbReference type="PROSITE" id="PS00195">
    <property type="entry name" value="GLUTAREDOXIN_1"/>
    <property type="match status" value="3"/>
</dbReference>
<dbReference type="InterPro" id="IPR002109">
    <property type="entry name" value="Glutaredoxin"/>
</dbReference>
<dbReference type="FunFam" id="3.50.50.60:FF:000190">
    <property type="entry name" value="Thioredoxin reductase"/>
    <property type="match status" value="1"/>
</dbReference>
<dbReference type="GO" id="GO:0004791">
    <property type="term" value="F:thioredoxin-disulfide reductase (NADPH) activity"/>
    <property type="evidence" value="ECO:0007669"/>
    <property type="project" value="UniProtKB-EC"/>
</dbReference>
<evidence type="ECO:0000259" key="17">
    <source>
        <dbReference type="Pfam" id="PF02852"/>
    </source>
</evidence>
<dbReference type="NCBIfam" id="TIGR01438">
    <property type="entry name" value="TGR"/>
    <property type="match status" value="1"/>
</dbReference>
<dbReference type="PRINTS" id="PR00411">
    <property type="entry name" value="PNDRDTASEI"/>
</dbReference>
<comment type="function">
    <text evidence="14">Thioredoxin system is a major player in glutathione metabolism, due to the demonstrated absence of a glutathione reductase. Functionally interacts with the Sod/Cat reactive oxidation species (ROS) defense system and thereby has a role in preadult development and life span. Lack of a glutathione reductase suggests antioxidant defense in Drosophila, and probably in related insects, differs fundamentally from that in other organisms.</text>
</comment>
<comment type="cofactor">
    <cofactor evidence="1">
        <name>FAD</name>
        <dbReference type="ChEBI" id="CHEBI:57692"/>
    </cofactor>
</comment>
<dbReference type="GO" id="GO:0005739">
    <property type="term" value="C:mitochondrion"/>
    <property type="evidence" value="ECO:0007669"/>
    <property type="project" value="TreeGrafter"/>
</dbReference>
<dbReference type="InterPro" id="IPR036249">
    <property type="entry name" value="Thioredoxin-like_sf"/>
</dbReference>
<gene>
    <name evidence="19" type="ORF">CM83_38660</name>
</gene>
<keyword evidence="9" id="KW-0249">Electron transport</keyword>
<keyword evidence="6 15" id="KW-0285">Flavoprotein</keyword>
<evidence type="ECO:0000256" key="15">
    <source>
        <dbReference type="RuleBase" id="RU003691"/>
    </source>
</evidence>
<dbReference type="PANTHER" id="PTHR42737">
    <property type="entry name" value="GLUTATHIONE REDUCTASE"/>
    <property type="match status" value="1"/>
</dbReference>
<dbReference type="GO" id="GO:0006749">
    <property type="term" value="P:glutathione metabolic process"/>
    <property type="evidence" value="ECO:0007669"/>
    <property type="project" value="TreeGrafter"/>
</dbReference>
<keyword evidence="12 15" id="KW-0676">Redox-active center</keyword>
<keyword evidence="8" id="KW-0521">NADP</keyword>
<dbReference type="Pfam" id="PF07992">
    <property type="entry name" value="Pyr_redox_2"/>
    <property type="match status" value="1"/>
</dbReference>
<keyword evidence="11" id="KW-1015">Disulfide bond</keyword>
<dbReference type="PRINTS" id="PR00368">
    <property type="entry name" value="FADPNR"/>
</dbReference>
<dbReference type="PROSITE" id="PS00076">
    <property type="entry name" value="PYRIDINE_REDOX_1"/>
    <property type="match status" value="1"/>
</dbReference>
<comment type="catalytic activity">
    <reaction evidence="13">
        <text>[thioredoxin]-dithiol + NADP(+) = [thioredoxin]-disulfide + NADPH + H(+)</text>
        <dbReference type="Rhea" id="RHEA:20345"/>
        <dbReference type="Rhea" id="RHEA-COMP:10698"/>
        <dbReference type="Rhea" id="RHEA-COMP:10700"/>
        <dbReference type="ChEBI" id="CHEBI:15378"/>
        <dbReference type="ChEBI" id="CHEBI:29950"/>
        <dbReference type="ChEBI" id="CHEBI:50058"/>
        <dbReference type="ChEBI" id="CHEBI:57783"/>
        <dbReference type="ChEBI" id="CHEBI:58349"/>
        <dbReference type="EC" id="1.8.1.9"/>
    </reaction>
</comment>
<dbReference type="PROSITE" id="PS51354">
    <property type="entry name" value="GLUTAREDOXIN_2"/>
    <property type="match status" value="3"/>
</dbReference>
<reference evidence="19" key="1">
    <citation type="journal article" date="2014" name="PLoS ONE">
        <title>Transcriptome-Based Identification of ABC Transporters in the Western Tarnished Plant Bug Lygus hesperus.</title>
        <authorList>
            <person name="Hull J.J."/>
            <person name="Chaney K."/>
            <person name="Geib S.M."/>
            <person name="Fabrick J.A."/>
            <person name="Brent C.S."/>
            <person name="Walsh D."/>
            <person name="Lavine L.C."/>
        </authorList>
    </citation>
    <scope>NUCLEOTIDE SEQUENCE</scope>
</reference>
<organism evidence="19">
    <name type="scientific">Lygus hesperus</name>
    <name type="common">Western plant bug</name>
    <dbReference type="NCBI Taxonomy" id="30085"/>
    <lineage>
        <taxon>Eukaryota</taxon>
        <taxon>Metazoa</taxon>
        <taxon>Ecdysozoa</taxon>
        <taxon>Arthropoda</taxon>
        <taxon>Hexapoda</taxon>
        <taxon>Insecta</taxon>
        <taxon>Pterygota</taxon>
        <taxon>Neoptera</taxon>
        <taxon>Paraneoptera</taxon>
        <taxon>Hemiptera</taxon>
        <taxon>Heteroptera</taxon>
        <taxon>Panheteroptera</taxon>
        <taxon>Cimicomorpha</taxon>
        <taxon>Miridae</taxon>
        <taxon>Mirini</taxon>
        <taxon>Lygus</taxon>
    </lineage>
</organism>
<dbReference type="AlphaFoldDB" id="A0A0A9X311"/>